<sequence length="163" mass="16766">MSRETVSFRLNGAPVTVAAAADRRLVDILRDDLALTATKAACRVGRCGSCMVLVNGEAVNSCLTMAWQLDGADVVSAEGLAAFPEADLVRSALAAEVSFQCGYCAPGFTVALTALLKSNPTPDEADIKAALEGNICRCTGYLSILRGAQAAVAALAAQQTAAE</sequence>
<dbReference type="Proteomes" id="UP001241603">
    <property type="component" value="Unassembled WGS sequence"/>
</dbReference>
<keyword evidence="3 7" id="KW-0560">Oxidoreductase</keyword>
<dbReference type="InterPro" id="IPR051452">
    <property type="entry name" value="Diverse_Oxidoreductases"/>
</dbReference>
<dbReference type="PROSITE" id="PS00197">
    <property type="entry name" value="2FE2S_FER_1"/>
    <property type="match status" value="1"/>
</dbReference>
<dbReference type="PANTHER" id="PTHR44379:SF5">
    <property type="entry name" value="OXIDOREDUCTASE WITH IRON-SULFUR SUBUNIT"/>
    <property type="match status" value="1"/>
</dbReference>
<dbReference type="GO" id="GO:0043885">
    <property type="term" value="F:anaerobic carbon-monoxide dehydrogenase activity"/>
    <property type="evidence" value="ECO:0007669"/>
    <property type="project" value="UniProtKB-EC"/>
</dbReference>
<organism evidence="7 8">
    <name type="scientific">Kaistia dalseonensis</name>
    <dbReference type="NCBI Taxonomy" id="410840"/>
    <lineage>
        <taxon>Bacteria</taxon>
        <taxon>Pseudomonadati</taxon>
        <taxon>Pseudomonadota</taxon>
        <taxon>Alphaproteobacteria</taxon>
        <taxon>Hyphomicrobiales</taxon>
        <taxon>Kaistiaceae</taxon>
        <taxon>Kaistia</taxon>
    </lineage>
</organism>
<proteinExistence type="predicted"/>
<evidence type="ECO:0000313" key="7">
    <source>
        <dbReference type="EMBL" id="MDQ0439019.1"/>
    </source>
</evidence>
<comment type="caution">
    <text evidence="7">The sequence shown here is derived from an EMBL/GenBank/DDBJ whole genome shotgun (WGS) entry which is preliminary data.</text>
</comment>
<keyword evidence="2" id="KW-0479">Metal-binding</keyword>
<dbReference type="Pfam" id="PF01799">
    <property type="entry name" value="Fer2_2"/>
    <property type="match status" value="1"/>
</dbReference>
<dbReference type="SUPFAM" id="SSF47741">
    <property type="entry name" value="CO dehydrogenase ISP C-domain like"/>
    <property type="match status" value="1"/>
</dbReference>
<name>A0ABU0HBX7_9HYPH</name>
<evidence type="ECO:0000256" key="4">
    <source>
        <dbReference type="ARBA" id="ARBA00023004"/>
    </source>
</evidence>
<feature type="domain" description="2Fe-2S ferredoxin-type" evidence="6">
    <location>
        <begin position="4"/>
        <end position="80"/>
    </location>
</feature>
<dbReference type="InterPro" id="IPR036010">
    <property type="entry name" value="2Fe-2S_ferredoxin-like_sf"/>
</dbReference>
<evidence type="ECO:0000256" key="5">
    <source>
        <dbReference type="ARBA" id="ARBA00023014"/>
    </source>
</evidence>
<dbReference type="PROSITE" id="PS51085">
    <property type="entry name" value="2FE2S_FER_2"/>
    <property type="match status" value="1"/>
</dbReference>
<dbReference type="Gene3D" id="3.10.20.30">
    <property type="match status" value="1"/>
</dbReference>
<dbReference type="RefSeq" id="WP_266349888.1">
    <property type="nucleotide sequence ID" value="NZ_JAPKNG010000004.1"/>
</dbReference>
<evidence type="ECO:0000256" key="1">
    <source>
        <dbReference type="ARBA" id="ARBA00022714"/>
    </source>
</evidence>
<gene>
    <name evidence="7" type="ORF">QO014_003414</name>
</gene>
<protein>
    <submittedName>
        <fullName evidence="7">Carbon-monoxide dehydrogenase small subunit</fullName>
        <ecNumber evidence="7">1.2.7.4</ecNumber>
    </submittedName>
</protein>
<dbReference type="Gene3D" id="1.10.150.120">
    <property type="entry name" value="[2Fe-2S]-binding domain"/>
    <property type="match status" value="1"/>
</dbReference>
<keyword evidence="4" id="KW-0408">Iron</keyword>
<dbReference type="InterPro" id="IPR012675">
    <property type="entry name" value="Beta-grasp_dom_sf"/>
</dbReference>
<dbReference type="InterPro" id="IPR036884">
    <property type="entry name" value="2Fe-2S-bd_dom_sf"/>
</dbReference>
<dbReference type="InterPro" id="IPR001041">
    <property type="entry name" value="2Fe-2S_ferredoxin-type"/>
</dbReference>
<keyword evidence="8" id="KW-1185">Reference proteome</keyword>
<dbReference type="EMBL" id="JAUSVO010000004">
    <property type="protein sequence ID" value="MDQ0439019.1"/>
    <property type="molecule type" value="Genomic_DNA"/>
</dbReference>
<reference evidence="7 8" key="1">
    <citation type="submission" date="2023-07" db="EMBL/GenBank/DDBJ databases">
        <title>Genomic Encyclopedia of Type Strains, Phase IV (KMG-IV): sequencing the most valuable type-strain genomes for metagenomic binning, comparative biology and taxonomic classification.</title>
        <authorList>
            <person name="Goeker M."/>
        </authorList>
    </citation>
    <scope>NUCLEOTIDE SEQUENCE [LARGE SCALE GENOMIC DNA]</scope>
    <source>
        <strain evidence="7 8">B6-8</strain>
    </source>
</reference>
<dbReference type="SUPFAM" id="SSF54292">
    <property type="entry name" value="2Fe-2S ferredoxin-like"/>
    <property type="match status" value="1"/>
</dbReference>
<dbReference type="PANTHER" id="PTHR44379">
    <property type="entry name" value="OXIDOREDUCTASE WITH IRON-SULFUR SUBUNIT"/>
    <property type="match status" value="1"/>
</dbReference>
<evidence type="ECO:0000259" key="6">
    <source>
        <dbReference type="PROSITE" id="PS51085"/>
    </source>
</evidence>
<evidence type="ECO:0000256" key="3">
    <source>
        <dbReference type="ARBA" id="ARBA00023002"/>
    </source>
</evidence>
<dbReference type="CDD" id="cd00207">
    <property type="entry name" value="fer2"/>
    <property type="match status" value="1"/>
</dbReference>
<keyword evidence="5" id="KW-0411">Iron-sulfur</keyword>
<dbReference type="Pfam" id="PF00111">
    <property type="entry name" value="Fer2"/>
    <property type="match status" value="1"/>
</dbReference>
<dbReference type="InterPro" id="IPR006058">
    <property type="entry name" value="2Fe2S_fd_BS"/>
</dbReference>
<evidence type="ECO:0000256" key="2">
    <source>
        <dbReference type="ARBA" id="ARBA00022723"/>
    </source>
</evidence>
<evidence type="ECO:0000313" key="8">
    <source>
        <dbReference type="Proteomes" id="UP001241603"/>
    </source>
</evidence>
<dbReference type="EC" id="1.2.7.4" evidence="7"/>
<dbReference type="InterPro" id="IPR002888">
    <property type="entry name" value="2Fe-2S-bd"/>
</dbReference>
<keyword evidence="1" id="KW-0001">2Fe-2S</keyword>
<accession>A0ABU0HBX7</accession>